<evidence type="ECO:0000313" key="11">
    <source>
        <dbReference type="Proteomes" id="UP000267268"/>
    </source>
</evidence>
<organism evidence="10 11">
    <name type="scientific">Flammeovirga pectinis</name>
    <dbReference type="NCBI Taxonomy" id="2494373"/>
    <lineage>
        <taxon>Bacteria</taxon>
        <taxon>Pseudomonadati</taxon>
        <taxon>Bacteroidota</taxon>
        <taxon>Cytophagia</taxon>
        <taxon>Cytophagales</taxon>
        <taxon>Flammeovirgaceae</taxon>
        <taxon>Flammeovirga</taxon>
    </lineage>
</organism>
<comment type="similarity">
    <text evidence="8">Belongs to the MenA family. Type 1 subfamily.</text>
</comment>
<feature type="transmembrane region" description="Helical" evidence="8">
    <location>
        <begin position="92"/>
        <end position="112"/>
    </location>
</feature>
<feature type="transmembrane region" description="Helical" evidence="8">
    <location>
        <begin position="35"/>
        <end position="53"/>
    </location>
</feature>
<dbReference type="EC" id="2.5.1.74" evidence="8 9"/>
<dbReference type="InterPro" id="IPR044878">
    <property type="entry name" value="UbiA_sf"/>
</dbReference>
<proteinExistence type="inferred from homology"/>
<dbReference type="KEGG" id="fll:EI427_08090"/>
<dbReference type="GO" id="GO:0042371">
    <property type="term" value="P:vitamin K biosynthetic process"/>
    <property type="evidence" value="ECO:0007669"/>
    <property type="project" value="TreeGrafter"/>
</dbReference>
<dbReference type="Gene3D" id="1.20.120.1780">
    <property type="entry name" value="UbiA prenyltransferase"/>
    <property type="match status" value="1"/>
</dbReference>
<dbReference type="UniPathway" id="UPA00079">
    <property type="reaction ID" value="UER00168"/>
</dbReference>
<dbReference type="AlphaFoldDB" id="A0A3Q9FQH3"/>
<dbReference type="PANTHER" id="PTHR13929:SF0">
    <property type="entry name" value="UBIA PRENYLTRANSFERASE DOMAIN-CONTAINING PROTEIN 1"/>
    <property type="match status" value="1"/>
</dbReference>
<dbReference type="HAMAP" id="MF_01937">
    <property type="entry name" value="MenA_1"/>
    <property type="match status" value="1"/>
</dbReference>
<feature type="transmembrane region" description="Helical" evidence="8">
    <location>
        <begin position="174"/>
        <end position="197"/>
    </location>
</feature>
<dbReference type="InterPro" id="IPR000537">
    <property type="entry name" value="UbiA_prenyltransferase"/>
</dbReference>
<reference evidence="10 11" key="1">
    <citation type="submission" date="2018-12" db="EMBL/GenBank/DDBJ databases">
        <title>Flammeovirga pectinis sp. nov., isolated from the gut of the Korean scallop, Patinopecten yessoensis.</title>
        <authorList>
            <person name="Bae J.-W."/>
            <person name="Jeong Y.-S."/>
            <person name="Kang W."/>
        </authorList>
    </citation>
    <scope>NUCLEOTIDE SEQUENCE [LARGE SCALE GENOMIC DNA]</scope>
    <source>
        <strain evidence="10 11">L12M1</strain>
    </source>
</reference>
<dbReference type="Proteomes" id="UP000267268">
    <property type="component" value="Chromosome 1"/>
</dbReference>
<feature type="transmembrane region" description="Helical" evidence="8">
    <location>
        <begin position="218"/>
        <end position="240"/>
    </location>
</feature>
<evidence type="ECO:0000256" key="8">
    <source>
        <dbReference type="HAMAP-Rule" id="MF_01937"/>
    </source>
</evidence>
<dbReference type="PANTHER" id="PTHR13929">
    <property type="entry name" value="1,4-DIHYDROXY-2-NAPHTHOATE OCTAPRENYLTRANSFERASE"/>
    <property type="match status" value="1"/>
</dbReference>
<dbReference type="OrthoDB" id="9767568at2"/>
<dbReference type="NCBIfam" id="TIGR00751">
    <property type="entry name" value="menA"/>
    <property type="match status" value="1"/>
</dbReference>
<keyword evidence="6 8" id="KW-1133">Transmembrane helix</keyword>
<dbReference type="InterPro" id="IPR004657">
    <property type="entry name" value="MenA"/>
</dbReference>
<evidence type="ECO:0000256" key="9">
    <source>
        <dbReference type="NCBIfam" id="TIGR00751"/>
    </source>
</evidence>
<name>A0A3Q9FQH3_9BACT</name>
<evidence type="ECO:0000313" key="10">
    <source>
        <dbReference type="EMBL" id="AZQ62197.1"/>
    </source>
</evidence>
<evidence type="ECO:0000256" key="5">
    <source>
        <dbReference type="ARBA" id="ARBA00022692"/>
    </source>
</evidence>
<sequence length="303" mass="33450">MKAWIQAFRLRTLPLALSSIILGSFLAYGDEPTFFSWKIVGLCVLTTIFLQVLSNLANDYGDSVHGADHEDREGPSRAVQSGKISLSAMKTAIIIFSALSLFSGLYLLYISLTSWTEFMYFLGLGVLSIIAAITYTAGKKPYGYAGLGDISVFIFFGLVGVIGSYYLQVKSFDVMLFLPAAACGLLAVAVLNVNNIRDIKSDISAGKKSVPVRIGRKWAILYHWMLLFGALICASVYVFFTYSSPFQWLFVLTFPLLRRNGNAITKLTEPQDLDPYLKQMALSSLLFSVTFGLGQILDLFVKI</sequence>
<dbReference type="InterPro" id="IPR026046">
    <property type="entry name" value="UBIAD1"/>
</dbReference>
<evidence type="ECO:0000256" key="6">
    <source>
        <dbReference type="ARBA" id="ARBA00022989"/>
    </source>
</evidence>
<dbReference type="Gene3D" id="1.10.357.140">
    <property type="entry name" value="UbiA prenyltransferase"/>
    <property type="match status" value="1"/>
</dbReference>
<gene>
    <name evidence="8" type="primary">menA</name>
    <name evidence="10" type="ORF">EI427_08090</name>
</gene>
<dbReference type="GO" id="GO:0005886">
    <property type="term" value="C:plasma membrane"/>
    <property type="evidence" value="ECO:0007669"/>
    <property type="project" value="UniProtKB-SubCell"/>
</dbReference>
<keyword evidence="3 8" id="KW-1003">Cell membrane</keyword>
<dbReference type="PIRSF" id="PIRSF005355">
    <property type="entry name" value="UBIAD1"/>
    <property type="match status" value="1"/>
</dbReference>
<keyword evidence="5 8" id="KW-0812">Transmembrane</keyword>
<feature type="transmembrane region" description="Helical" evidence="8">
    <location>
        <begin position="150"/>
        <end position="168"/>
    </location>
</feature>
<dbReference type="GO" id="GO:0009234">
    <property type="term" value="P:menaquinone biosynthetic process"/>
    <property type="evidence" value="ECO:0007669"/>
    <property type="project" value="UniProtKB-UniRule"/>
</dbReference>
<feature type="transmembrane region" description="Helical" evidence="8">
    <location>
        <begin position="12"/>
        <end position="29"/>
    </location>
</feature>
<comment type="pathway">
    <text evidence="8">Quinol/quinone metabolism; menaquinone biosynthesis; menaquinol from 1,4-dihydroxy-2-naphthoate: step 1/2.</text>
</comment>
<comment type="function">
    <text evidence="8">Conversion of 1,4-dihydroxy-2-naphthoate (DHNA) to demethylmenaquinone (DMK).</text>
</comment>
<evidence type="ECO:0000256" key="4">
    <source>
        <dbReference type="ARBA" id="ARBA00022679"/>
    </source>
</evidence>
<feature type="transmembrane region" description="Helical" evidence="8">
    <location>
        <begin position="280"/>
        <end position="301"/>
    </location>
</feature>
<protein>
    <recommendedName>
        <fullName evidence="8 9">1,4-dihydroxy-2-naphthoate octaprenyltransferase</fullName>
        <shortName evidence="8">DHNA-octaprenyltransferase</shortName>
        <ecNumber evidence="8 9">2.5.1.74</ecNumber>
    </recommendedName>
</protein>
<dbReference type="Pfam" id="PF01040">
    <property type="entry name" value="UbiA"/>
    <property type="match status" value="1"/>
</dbReference>
<comment type="subcellular location">
    <subcellularLocation>
        <location evidence="8">Cell membrane</location>
        <topology evidence="8">Multi-pass membrane protein</topology>
    </subcellularLocation>
    <subcellularLocation>
        <location evidence="1">Membrane</location>
        <topology evidence="1">Multi-pass membrane protein</topology>
    </subcellularLocation>
</comment>
<evidence type="ECO:0000256" key="2">
    <source>
        <dbReference type="ARBA" id="ARBA00022428"/>
    </source>
</evidence>
<feature type="transmembrane region" description="Helical" evidence="8">
    <location>
        <begin position="118"/>
        <end position="138"/>
    </location>
</feature>
<accession>A0A3Q9FQH3</accession>
<evidence type="ECO:0000256" key="3">
    <source>
        <dbReference type="ARBA" id="ARBA00022475"/>
    </source>
</evidence>
<evidence type="ECO:0000256" key="7">
    <source>
        <dbReference type="ARBA" id="ARBA00023136"/>
    </source>
</evidence>
<comment type="catalytic activity">
    <reaction evidence="8">
        <text>an all-trans-polyprenyl diphosphate + 1,4-dihydroxy-2-naphthoate + H(+) = a 2-demethylmenaquinol + CO2 + diphosphate</text>
        <dbReference type="Rhea" id="RHEA:26478"/>
        <dbReference type="Rhea" id="RHEA-COMP:9563"/>
        <dbReference type="Rhea" id="RHEA-COMP:9564"/>
        <dbReference type="ChEBI" id="CHEBI:11173"/>
        <dbReference type="ChEBI" id="CHEBI:15378"/>
        <dbReference type="ChEBI" id="CHEBI:16526"/>
        <dbReference type="ChEBI" id="CHEBI:33019"/>
        <dbReference type="ChEBI" id="CHEBI:55437"/>
        <dbReference type="ChEBI" id="CHEBI:58914"/>
        <dbReference type="EC" id="2.5.1.74"/>
    </reaction>
</comment>
<dbReference type="CDD" id="cd13962">
    <property type="entry name" value="PT_UbiA_UBIAD1"/>
    <property type="match status" value="1"/>
</dbReference>
<keyword evidence="2 8" id="KW-0474">Menaquinone biosynthesis</keyword>
<keyword evidence="7 8" id="KW-0472">Membrane</keyword>
<dbReference type="RefSeq" id="WP_126613459.1">
    <property type="nucleotide sequence ID" value="NZ_CP034562.1"/>
</dbReference>
<dbReference type="EMBL" id="CP034562">
    <property type="protein sequence ID" value="AZQ62197.1"/>
    <property type="molecule type" value="Genomic_DNA"/>
</dbReference>
<dbReference type="GO" id="GO:0046428">
    <property type="term" value="F:1,4-dihydroxy-2-naphthoate polyprenyltransferase activity"/>
    <property type="evidence" value="ECO:0007669"/>
    <property type="project" value="UniProtKB-UniRule"/>
</dbReference>
<keyword evidence="4 8" id="KW-0808">Transferase</keyword>
<keyword evidence="11" id="KW-1185">Reference proteome</keyword>
<dbReference type="NCBIfam" id="NF004750">
    <property type="entry name" value="PRK06080.1-2"/>
    <property type="match status" value="1"/>
</dbReference>
<evidence type="ECO:0000256" key="1">
    <source>
        <dbReference type="ARBA" id="ARBA00004141"/>
    </source>
</evidence>